<dbReference type="HOGENOM" id="CLU_006187_1_4_1"/>
<dbReference type="EMBL" id="DS832179">
    <property type="protein sequence ID" value="EEC12337.1"/>
    <property type="molecule type" value="Genomic_DNA"/>
</dbReference>
<dbReference type="SUPFAM" id="SSF55486">
    <property type="entry name" value="Metalloproteases ('zincins'), catalytic domain"/>
    <property type="match status" value="1"/>
</dbReference>
<dbReference type="GO" id="GO:0004222">
    <property type="term" value="F:metalloendopeptidase activity"/>
    <property type="evidence" value="ECO:0007669"/>
    <property type="project" value="InterPro"/>
</dbReference>
<dbReference type="PROSITE" id="PS51885">
    <property type="entry name" value="NEPRILYSIN"/>
    <property type="match status" value="1"/>
</dbReference>
<keyword evidence="4" id="KW-1185">Reference proteome</keyword>
<dbReference type="VEuPathDB" id="VectorBase:ISCP_005149"/>
<dbReference type="AlphaFoldDB" id="B7Q0G5"/>
<dbReference type="STRING" id="6945.B7Q0G5"/>
<dbReference type="OrthoDB" id="6483425at2759"/>
<dbReference type="InterPro" id="IPR024079">
    <property type="entry name" value="MetalloPept_cat_dom_sf"/>
</dbReference>
<dbReference type="VEuPathDB" id="VectorBase:ISCW024579"/>
<organism>
    <name type="scientific">Ixodes scapularis</name>
    <name type="common">Black-legged tick</name>
    <name type="synonym">Deer tick</name>
    <dbReference type="NCBI Taxonomy" id="6945"/>
    <lineage>
        <taxon>Eukaryota</taxon>
        <taxon>Metazoa</taxon>
        <taxon>Ecdysozoa</taxon>
        <taxon>Arthropoda</taxon>
        <taxon>Chelicerata</taxon>
        <taxon>Arachnida</taxon>
        <taxon>Acari</taxon>
        <taxon>Parasitiformes</taxon>
        <taxon>Ixodida</taxon>
        <taxon>Ixodoidea</taxon>
        <taxon>Ixodidae</taxon>
        <taxon>Ixodinae</taxon>
        <taxon>Ixodes</taxon>
    </lineage>
</organism>
<dbReference type="InParanoid" id="B7Q0G5"/>
<dbReference type="Gene3D" id="3.40.390.10">
    <property type="entry name" value="Collagenase (Catalytic Domain)"/>
    <property type="match status" value="1"/>
</dbReference>
<dbReference type="InterPro" id="IPR018497">
    <property type="entry name" value="Peptidase_M13_C"/>
</dbReference>
<gene>
    <name evidence="2" type="ORF">IscW_ISCW024579</name>
</gene>
<sequence>RNLADNGGVRCAFDAYVFAASQDRKIIQLKGLDSFEEDQLFFLNYCYKFCGVNRDVSPGKRGGGSSYPVERLRCNVPLMNLPEFSNAFDCEPGAAMNPSERCSAW</sequence>
<evidence type="ECO:0000313" key="3">
    <source>
        <dbReference type="EnsemblMetazoa" id="ISCW024579-PA"/>
    </source>
</evidence>
<reference evidence="2 4" key="1">
    <citation type="submission" date="2008-03" db="EMBL/GenBank/DDBJ databases">
        <title>Annotation of Ixodes scapularis.</title>
        <authorList>
            <consortium name="Ixodes scapularis Genome Project Consortium"/>
            <person name="Caler E."/>
            <person name="Hannick L.I."/>
            <person name="Bidwell S."/>
            <person name="Joardar V."/>
            <person name="Thiagarajan M."/>
            <person name="Amedeo P."/>
            <person name="Galinsky K.J."/>
            <person name="Schobel S."/>
            <person name="Inman J."/>
            <person name="Hostetler J."/>
            <person name="Miller J."/>
            <person name="Hammond M."/>
            <person name="Megy K."/>
            <person name="Lawson D."/>
            <person name="Kodira C."/>
            <person name="Sutton G."/>
            <person name="Meyer J."/>
            <person name="Hill C.A."/>
            <person name="Birren B."/>
            <person name="Nene V."/>
            <person name="Collins F."/>
            <person name="Alarcon-Chaidez F."/>
            <person name="Wikel S."/>
            <person name="Strausberg R."/>
        </authorList>
    </citation>
    <scope>NUCLEOTIDE SEQUENCE [LARGE SCALE GENOMIC DNA]</scope>
    <source>
        <strain evidence="4">Wikel</strain>
        <strain evidence="2">Wikel colony</strain>
    </source>
</reference>
<proteinExistence type="predicted"/>
<dbReference type="InterPro" id="IPR000718">
    <property type="entry name" value="Peptidase_M13"/>
</dbReference>
<dbReference type="Proteomes" id="UP000001555">
    <property type="component" value="Unassembled WGS sequence"/>
</dbReference>
<dbReference type="Pfam" id="PF01431">
    <property type="entry name" value="Peptidase_M13"/>
    <property type="match status" value="1"/>
</dbReference>
<evidence type="ECO:0000259" key="1">
    <source>
        <dbReference type="Pfam" id="PF01431"/>
    </source>
</evidence>
<dbReference type="EnsemblMetazoa" id="ISCW024579-RA">
    <property type="protein sequence ID" value="ISCW024579-PA"/>
    <property type="gene ID" value="ISCW024579"/>
</dbReference>
<dbReference type="PANTHER" id="PTHR11733">
    <property type="entry name" value="ZINC METALLOPROTEASE FAMILY M13 NEPRILYSIN-RELATED"/>
    <property type="match status" value="1"/>
</dbReference>
<feature type="non-terminal residue" evidence="2">
    <location>
        <position position="1"/>
    </location>
</feature>
<dbReference type="PANTHER" id="PTHR11733:SF241">
    <property type="entry name" value="GH26575P-RELATED"/>
    <property type="match status" value="1"/>
</dbReference>
<evidence type="ECO:0000313" key="2">
    <source>
        <dbReference type="EMBL" id="EEC12337.1"/>
    </source>
</evidence>
<dbReference type="PaxDb" id="6945-B7Q0G5"/>
<reference evidence="3" key="2">
    <citation type="submission" date="2020-05" db="UniProtKB">
        <authorList>
            <consortium name="EnsemblMetazoa"/>
        </authorList>
    </citation>
    <scope>IDENTIFICATION</scope>
    <source>
        <strain evidence="3">wikel</strain>
    </source>
</reference>
<name>B7Q0G5_IXOSC</name>
<evidence type="ECO:0000313" key="4">
    <source>
        <dbReference type="Proteomes" id="UP000001555"/>
    </source>
</evidence>
<dbReference type="VEuPathDB" id="VectorBase:ISCI024579"/>
<dbReference type="GO" id="GO:0006508">
    <property type="term" value="P:proteolysis"/>
    <property type="evidence" value="ECO:0007669"/>
    <property type="project" value="InterPro"/>
</dbReference>
<accession>B7Q0G5</accession>
<dbReference type="EMBL" id="ABJB010807563">
    <property type="status" value="NOT_ANNOTATED_CDS"/>
    <property type="molecule type" value="Genomic_DNA"/>
</dbReference>
<feature type="domain" description="Peptidase M13 C-terminal" evidence="1">
    <location>
        <begin position="2"/>
        <end position="103"/>
    </location>
</feature>
<protein>
    <submittedName>
        <fullName evidence="2">Neprilysin, putative</fullName>
    </submittedName>
</protein>